<dbReference type="InterPro" id="IPR011701">
    <property type="entry name" value="MFS"/>
</dbReference>
<evidence type="ECO:0000256" key="5">
    <source>
        <dbReference type="ARBA" id="ARBA00023136"/>
    </source>
</evidence>
<reference evidence="8 9" key="1">
    <citation type="journal article" date="2014" name="Proc. Natl. Acad. Sci. U.S.A.">
        <title>Trajectory and genomic determinants of fungal-pathogen speciation and host adaptation.</title>
        <authorList>
            <person name="Hu X."/>
            <person name="Xiao G."/>
            <person name="Zheng P."/>
            <person name="Shang Y."/>
            <person name="Su Y."/>
            <person name="Zhang X."/>
            <person name="Liu X."/>
            <person name="Zhan S."/>
            <person name="St Leger R.J."/>
            <person name="Wang C."/>
        </authorList>
    </citation>
    <scope>NUCLEOTIDE SEQUENCE [LARGE SCALE GENOMIC DNA]</scope>
    <source>
        <strain evidence="8 9">ARSEF 977</strain>
    </source>
</reference>
<evidence type="ECO:0000256" key="2">
    <source>
        <dbReference type="ARBA" id="ARBA00007520"/>
    </source>
</evidence>
<accession>A0A0B4GWU1</accession>
<comment type="subcellular location">
    <subcellularLocation>
        <location evidence="1">Membrane</location>
        <topology evidence="1">Multi-pass membrane protein</topology>
    </subcellularLocation>
</comment>
<feature type="domain" description="Major facilitator superfamily (MFS) profile" evidence="7">
    <location>
        <begin position="52"/>
        <end position="265"/>
    </location>
</feature>
<feature type="transmembrane region" description="Helical" evidence="6">
    <location>
        <begin position="199"/>
        <end position="218"/>
    </location>
</feature>
<keyword evidence="5 6" id="KW-0472">Membrane</keyword>
<feature type="transmembrane region" description="Helical" evidence="6">
    <location>
        <begin position="116"/>
        <end position="136"/>
    </location>
</feature>
<dbReference type="EMBL" id="AZNH01000109">
    <property type="protein sequence ID" value="KID81976.1"/>
    <property type="molecule type" value="Genomic_DNA"/>
</dbReference>
<dbReference type="InterPro" id="IPR020846">
    <property type="entry name" value="MFS_dom"/>
</dbReference>
<dbReference type="Gene3D" id="1.20.1250.20">
    <property type="entry name" value="MFS general substrate transporter like domains"/>
    <property type="match status" value="1"/>
</dbReference>
<organism evidence="8 9">
    <name type="scientific">Metarhizium guizhouense (strain ARSEF 977)</name>
    <dbReference type="NCBI Taxonomy" id="1276136"/>
    <lineage>
        <taxon>Eukaryota</taxon>
        <taxon>Fungi</taxon>
        <taxon>Dikarya</taxon>
        <taxon>Ascomycota</taxon>
        <taxon>Pezizomycotina</taxon>
        <taxon>Sordariomycetes</taxon>
        <taxon>Hypocreomycetidae</taxon>
        <taxon>Hypocreales</taxon>
        <taxon>Clavicipitaceae</taxon>
        <taxon>Metarhizium</taxon>
    </lineage>
</organism>
<proteinExistence type="inferred from homology"/>
<evidence type="ECO:0000256" key="1">
    <source>
        <dbReference type="ARBA" id="ARBA00004141"/>
    </source>
</evidence>
<sequence>MSTDGEQKQPMGNLNAGSGDETLVVCDQEKQAPPPTAPPAPQLVTGVKLWLMIVGIYLACFLMLLDTTVVSTAIPQITNEFNSLPDIGWYGSAYNLGCAAVAPLTGKIYRHFSLKWSFITLFALFEVGSAICGAAQSSKMLIVGRAIAGIGAASLLNGSITIVSCAAPPEKRPIAQLGNVAGPLVGGAFTSGYTWRWSFYINLPLGVIVGLPLVLLDIPDQVPKQSVWKVLPRIHHHLDLLGFALFAPAVIQLLLALQYGGNEYP</sequence>
<dbReference type="PROSITE" id="PS50850">
    <property type="entry name" value="MFS"/>
    <property type="match status" value="1"/>
</dbReference>
<name>A0A0B4GWU1_METGA</name>
<dbReference type="GO" id="GO:0005886">
    <property type="term" value="C:plasma membrane"/>
    <property type="evidence" value="ECO:0007669"/>
    <property type="project" value="TreeGrafter"/>
</dbReference>
<evidence type="ECO:0000313" key="9">
    <source>
        <dbReference type="Proteomes" id="UP000031192"/>
    </source>
</evidence>
<feature type="transmembrane region" description="Helical" evidence="6">
    <location>
        <begin position="142"/>
        <end position="167"/>
    </location>
</feature>
<dbReference type="PANTHER" id="PTHR23501">
    <property type="entry name" value="MAJOR FACILITATOR SUPERFAMILY"/>
    <property type="match status" value="1"/>
</dbReference>
<dbReference type="AlphaFoldDB" id="A0A0B4GWU1"/>
<keyword evidence="3 6" id="KW-0812">Transmembrane</keyword>
<comment type="caution">
    <text evidence="8">The sequence shown here is derived from an EMBL/GenBank/DDBJ whole genome shotgun (WGS) entry which is preliminary data.</text>
</comment>
<dbReference type="GO" id="GO:0022857">
    <property type="term" value="F:transmembrane transporter activity"/>
    <property type="evidence" value="ECO:0007669"/>
    <property type="project" value="InterPro"/>
</dbReference>
<feature type="transmembrane region" description="Helical" evidence="6">
    <location>
        <begin position="49"/>
        <end position="75"/>
    </location>
</feature>
<evidence type="ECO:0000256" key="6">
    <source>
        <dbReference type="SAM" id="Phobius"/>
    </source>
</evidence>
<evidence type="ECO:0000259" key="7">
    <source>
        <dbReference type="PROSITE" id="PS50850"/>
    </source>
</evidence>
<protein>
    <submittedName>
        <fullName evidence="8">Efflux pump</fullName>
    </submittedName>
</protein>
<feature type="transmembrane region" description="Helical" evidence="6">
    <location>
        <begin position="238"/>
        <end position="259"/>
    </location>
</feature>
<feature type="transmembrane region" description="Helical" evidence="6">
    <location>
        <begin position="87"/>
        <end position="104"/>
    </location>
</feature>
<dbReference type="PANTHER" id="PTHR23501:SF193">
    <property type="entry name" value="MULTIDRUG TRANSPORTER, PUTATIVE (AFU_ORTHOLOGUE AFUA_8G00940)-RELATED"/>
    <property type="match status" value="1"/>
</dbReference>
<dbReference type="Pfam" id="PF07690">
    <property type="entry name" value="MFS_1"/>
    <property type="match status" value="1"/>
</dbReference>
<evidence type="ECO:0000256" key="4">
    <source>
        <dbReference type="ARBA" id="ARBA00022989"/>
    </source>
</evidence>
<evidence type="ECO:0000313" key="8">
    <source>
        <dbReference type="EMBL" id="KID81976.1"/>
    </source>
</evidence>
<evidence type="ECO:0000256" key="3">
    <source>
        <dbReference type="ARBA" id="ARBA00022692"/>
    </source>
</evidence>
<dbReference type="InterPro" id="IPR036259">
    <property type="entry name" value="MFS_trans_sf"/>
</dbReference>
<keyword evidence="9" id="KW-1185">Reference proteome</keyword>
<keyword evidence="4 6" id="KW-1133">Transmembrane helix</keyword>
<dbReference type="Proteomes" id="UP000031192">
    <property type="component" value="Unassembled WGS sequence"/>
</dbReference>
<dbReference type="HOGENOM" id="CLU_1050026_0_0_1"/>
<comment type="similarity">
    <text evidence="2">Belongs to the major facilitator superfamily. TCR/Tet family.</text>
</comment>
<gene>
    <name evidence="8" type="ORF">MGU_10703</name>
</gene>
<dbReference type="SUPFAM" id="SSF103473">
    <property type="entry name" value="MFS general substrate transporter"/>
    <property type="match status" value="1"/>
</dbReference>